<evidence type="ECO:0000313" key="2">
    <source>
        <dbReference type="Proteomes" id="UP000824469"/>
    </source>
</evidence>
<evidence type="ECO:0000313" key="1">
    <source>
        <dbReference type="EMBL" id="KAH9322809.1"/>
    </source>
</evidence>
<dbReference type="AlphaFoldDB" id="A0AA38GFV4"/>
<keyword evidence="2" id="KW-1185">Reference proteome</keyword>
<organism evidence="1 2">
    <name type="scientific">Taxus chinensis</name>
    <name type="common">Chinese yew</name>
    <name type="synonym">Taxus wallichiana var. chinensis</name>
    <dbReference type="NCBI Taxonomy" id="29808"/>
    <lineage>
        <taxon>Eukaryota</taxon>
        <taxon>Viridiplantae</taxon>
        <taxon>Streptophyta</taxon>
        <taxon>Embryophyta</taxon>
        <taxon>Tracheophyta</taxon>
        <taxon>Spermatophyta</taxon>
        <taxon>Pinopsida</taxon>
        <taxon>Pinidae</taxon>
        <taxon>Conifers II</taxon>
        <taxon>Cupressales</taxon>
        <taxon>Taxaceae</taxon>
        <taxon>Taxus</taxon>
    </lineage>
</organism>
<sequence length="148" mass="16795">MSLRKENKSFCTPNGWRLATVEEAKNGLEAIKEPGFLNKWDRVRLLDGWILGPGYDLQMGKDLQIGNDFRGCLGYMLLITINPGEHLSSGSAYEDVHLSDFGREVALFLCVDDWNYEVVYWLLNSWSNSNIMDLADVRGGSLKIQRCC</sequence>
<gene>
    <name evidence="1" type="ORF">KI387_017448</name>
</gene>
<proteinExistence type="predicted"/>
<name>A0AA38GFV4_TAXCH</name>
<comment type="caution">
    <text evidence="1">The sequence shown here is derived from an EMBL/GenBank/DDBJ whole genome shotgun (WGS) entry which is preliminary data.</text>
</comment>
<dbReference type="Proteomes" id="UP000824469">
    <property type="component" value="Unassembled WGS sequence"/>
</dbReference>
<protein>
    <submittedName>
        <fullName evidence="1">Uncharacterized protein</fullName>
    </submittedName>
</protein>
<dbReference type="EMBL" id="JAHRHJ020000003">
    <property type="protein sequence ID" value="KAH9322809.1"/>
    <property type="molecule type" value="Genomic_DNA"/>
</dbReference>
<accession>A0AA38GFV4</accession>
<reference evidence="1 2" key="1">
    <citation type="journal article" date="2021" name="Nat. Plants">
        <title>The Taxus genome provides insights into paclitaxel biosynthesis.</title>
        <authorList>
            <person name="Xiong X."/>
            <person name="Gou J."/>
            <person name="Liao Q."/>
            <person name="Li Y."/>
            <person name="Zhou Q."/>
            <person name="Bi G."/>
            <person name="Li C."/>
            <person name="Du R."/>
            <person name="Wang X."/>
            <person name="Sun T."/>
            <person name="Guo L."/>
            <person name="Liang H."/>
            <person name="Lu P."/>
            <person name="Wu Y."/>
            <person name="Zhang Z."/>
            <person name="Ro D.K."/>
            <person name="Shang Y."/>
            <person name="Huang S."/>
            <person name="Yan J."/>
        </authorList>
    </citation>
    <scope>NUCLEOTIDE SEQUENCE [LARGE SCALE GENOMIC DNA]</scope>
    <source>
        <strain evidence="1">Ta-2019</strain>
    </source>
</reference>